<evidence type="ECO:0000313" key="8">
    <source>
        <dbReference type="EMBL" id="PXY82192.1"/>
    </source>
</evidence>
<evidence type="ECO:0000256" key="5">
    <source>
        <dbReference type="PIRSR" id="PIRSR000097-2"/>
    </source>
</evidence>
<proteinExistence type="inferred from homology"/>
<dbReference type="PROSITE" id="PS00063">
    <property type="entry name" value="ALDOKETO_REDUCTASE_3"/>
    <property type="match status" value="1"/>
</dbReference>
<feature type="active site" description="Proton donor" evidence="4">
    <location>
        <position position="49"/>
    </location>
</feature>
<name>A0A318M261_9BIFI</name>
<dbReference type="Pfam" id="PF00248">
    <property type="entry name" value="Aldo_ket_red"/>
    <property type="match status" value="1"/>
</dbReference>
<dbReference type="GO" id="GO:0016616">
    <property type="term" value="F:oxidoreductase activity, acting on the CH-OH group of donors, NAD or NADP as acceptor"/>
    <property type="evidence" value="ECO:0007669"/>
    <property type="project" value="UniProtKB-ARBA"/>
</dbReference>
<keyword evidence="2" id="KW-0521">NADP</keyword>
<dbReference type="PROSITE" id="PS00798">
    <property type="entry name" value="ALDOKETO_REDUCTASE_1"/>
    <property type="match status" value="1"/>
</dbReference>
<dbReference type="PANTHER" id="PTHR43827:SF3">
    <property type="entry name" value="NADP-DEPENDENT OXIDOREDUCTASE DOMAIN-CONTAINING PROTEIN"/>
    <property type="match status" value="1"/>
</dbReference>
<dbReference type="PIRSF" id="PIRSF000097">
    <property type="entry name" value="AKR"/>
    <property type="match status" value="1"/>
</dbReference>
<protein>
    <submittedName>
        <fullName evidence="8">2,5-diketo-D-gluconic acid reductase</fullName>
    </submittedName>
</protein>
<feature type="site" description="Lowers pKa of active site Tyr" evidence="6">
    <location>
        <position position="74"/>
    </location>
</feature>
<dbReference type="InterPro" id="IPR018170">
    <property type="entry name" value="Aldo/ket_reductase_CS"/>
</dbReference>
<comment type="caution">
    <text evidence="8">The sequence shown here is derived from an EMBL/GenBank/DDBJ whole genome shotgun (WGS) entry which is preliminary data.</text>
</comment>
<dbReference type="PRINTS" id="PR00069">
    <property type="entry name" value="ALDKETRDTASE"/>
</dbReference>
<dbReference type="Proteomes" id="UP000247744">
    <property type="component" value="Unassembled WGS sequence"/>
</dbReference>
<dbReference type="PROSITE" id="PS00062">
    <property type="entry name" value="ALDOKETO_REDUCTASE_2"/>
    <property type="match status" value="1"/>
</dbReference>
<dbReference type="InterPro" id="IPR023210">
    <property type="entry name" value="NADP_OxRdtase_dom"/>
</dbReference>
<feature type="domain" description="NADP-dependent oxidoreductase" evidence="7">
    <location>
        <begin position="25"/>
        <end position="257"/>
    </location>
</feature>
<accession>A0A318M261</accession>
<keyword evidence="3" id="KW-0560">Oxidoreductase</keyword>
<dbReference type="AlphaFoldDB" id="A0A318M261"/>
<dbReference type="Gene3D" id="3.20.20.100">
    <property type="entry name" value="NADP-dependent oxidoreductase domain"/>
    <property type="match status" value="1"/>
</dbReference>
<evidence type="ECO:0000256" key="4">
    <source>
        <dbReference type="PIRSR" id="PIRSR000097-1"/>
    </source>
</evidence>
<feature type="binding site" evidence="5">
    <location>
        <position position="107"/>
    </location>
    <ligand>
        <name>substrate</name>
    </ligand>
</feature>
<dbReference type="RefSeq" id="WP_110452399.1">
    <property type="nucleotide sequence ID" value="NZ_QGLL01000008.1"/>
</dbReference>
<dbReference type="FunFam" id="3.20.20.100:FF:000015">
    <property type="entry name" value="Oxidoreductase, aldo/keto reductase family"/>
    <property type="match status" value="1"/>
</dbReference>
<dbReference type="InterPro" id="IPR036812">
    <property type="entry name" value="NAD(P)_OxRdtase_dom_sf"/>
</dbReference>
<reference evidence="8 9" key="1">
    <citation type="submission" date="2018-05" db="EMBL/GenBank/DDBJ databases">
        <title>Reference genomes for bee gut microbiota database.</title>
        <authorList>
            <person name="Ellegaard K.M."/>
        </authorList>
    </citation>
    <scope>NUCLEOTIDE SEQUENCE [LARGE SCALE GENOMIC DNA]</scope>
    <source>
        <strain evidence="8 9">ESL0200</strain>
    </source>
</reference>
<gene>
    <name evidence="8" type="ORF">DKK75_05225</name>
</gene>
<dbReference type="EMBL" id="QGLL01000008">
    <property type="protein sequence ID" value="PXY82192.1"/>
    <property type="molecule type" value="Genomic_DNA"/>
</dbReference>
<evidence type="ECO:0000256" key="1">
    <source>
        <dbReference type="ARBA" id="ARBA00007905"/>
    </source>
</evidence>
<evidence type="ECO:0000313" key="9">
    <source>
        <dbReference type="Proteomes" id="UP000247744"/>
    </source>
</evidence>
<evidence type="ECO:0000256" key="3">
    <source>
        <dbReference type="ARBA" id="ARBA00023002"/>
    </source>
</evidence>
<dbReference type="PANTHER" id="PTHR43827">
    <property type="entry name" value="2,5-DIKETO-D-GLUCONIC ACID REDUCTASE"/>
    <property type="match status" value="1"/>
</dbReference>
<dbReference type="SUPFAM" id="SSF51430">
    <property type="entry name" value="NAD(P)-linked oxidoreductase"/>
    <property type="match status" value="1"/>
</dbReference>
<dbReference type="OrthoDB" id="9804790at2"/>
<organism evidence="8 9">
    <name type="scientific">Bifidobacterium asteroides</name>
    <dbReference type="NCBI Taxonomy" id="1684"/>
    <lineage>
        <taxon>Bacteria</taxon>
        <taxon>Bacillati</taxon>
        <taxon>Actinomycetota</taxon>
        <taxon>Actinomycetes</taxon>
        <taxon>Bifidobacteriales</taxon>
        <taxon>Bifidobacteriaceae</taxon>
        <taxon>Bifidobacterium</taxon>
    </lineage>
</organism>
<evidence type="ECO:0000256" key="2">
    <source>
        <dbReference type="ARBA" id="ARBA00022857"/>
    </source>
</evidence>
<evidence type="ECO:0000259" key="7">
    <source>
        <dbReference type="Pfam" id="PF00248"/>
    </source>
</evidence>
<comment type="similarity">
    <text evidence="1">Belongs to the aldo/keto reductase family.</text>
</comment>
<evidence type="ECO:0000256" key="6">
    <source>
        <dbReference type="PIRSR" id="PIRSR000097-3"/>
    </source>
</evidence>
<dbReference type="CDD" id="cd19133">
    <property type="entry name" value="AKR_AKR5F1"/>
    <property type="match status" value="1"/>
</dbReference>
<dbReference type="InterPro" id="IPR020471">
    <property type="entry name" value="AKR"/>
</dbReference>
<sequence length="283" mass="31922">MEELQLSNGAELPILGYGVYQIDDLDECKRGVASALDDGYRLIDTAACYGNERAVGDALSEAAIPREEVSISSKVWIQHNGYEGTIQSFEKTLMNLQTDYLDLYLIHMPYGDYQGSWRAMEDLYEQGRVRAIGVCNFLPDRLIDLILSSRIAPMVNQIELHPFTQQIALRKVMAEQGVAPMAWAPLAEGRRGIFDNPVLRRIGRRYGKTPAQVVLRWLTQQGICAIPKSVHEERIRENHNITDFSLDDDDMHDIRAMDTGGPLILDVDTPEEATRLHGISYTQ</sequence>